<dbReference type="InterPro" id="IPR051678">
    <property type="entry name" value="AGP_Transferase"/>
</dbReference>
<proteinExistence type="predicted"/>
<keyword evidence="3" id="KW-1185">Reference proteome</keyword>
<dbReference type="Pfam" id="PF01636">
    <property type="entry name" value="APH"/>
    <property type="match status" value="1"/>
</dbReference>
<dbReference type="EMBL" id="MU005569">
    <property type="protein sequence ID" value="KAF2691827.1"/>
    <property type="molecule type" value="Genomic_DNA"/>
</dbReference>
<dbReference type="InterPro" id="IPR011009">
    <property type="entry name" value="Kinase-like_dom_sf"/>
</dbReference>
<dbReference type="AlphaFoldDB" id="A0A6G1JMM5"/>
<feature type="domain" description="Aminoglycoside phosphotransferase" evidence="1">
    <location>
        <begin position="4"/>
        <end position="188"/>
    </location>
</feature>
<evidence type="ECO:0000313" key="2">
    <source>
        <dbReference type="EMBL" id="KAF2691827.1"/>
    </source>
</evidence>
<name>A0A6G1JMM5_9PLEO</name>
<organism evidence="2 3">
    <name type="scientific">Lentithecium fluviatile CBS 122367</name>
    <dbReference type="NCBI Taxonomy" id="1168545"/>
    <lineage>
        <taxon>Eukaryota</taxon>
        <taxon>Fungi</taxon>
        <taxon>Dikarya</taxon>
        <taxon>Ascomycota</taxon>
        <taxon>Pezizomycotina</taxon>
        <taxon>Dothideomycetes</taxon>
        <taxon>Pleosporomycetidae</taxon>
        <taxon>Pleosporales</taxon>
        <taxon>Massarineae</taxon>
        <taxon>Lentitheciaceae</taxon>
        <taxon>Lentithecium</taxon>
    </lineage>
</organism>
<dbReference type="PANTHER" id="PTHR21310:SF37">
    <property type="entry name" value="AMINOGLYCOSIDE PHOSPHOTRANSFERASE DOMAIN-CONTAINING PROTEIN"/>
    <property type="match status" value="1"/>
</dbReference>
<reference evidence="2" key="1">
    <citation type="journal article" date="2020" name="Stud. Mycol.">
        <title>101 Dothideomycetes genomes: a test case for predicting lifestyles and emergence of pathogens.</title>
        <authorList>
            <person name="Haridas S."/>
            <person name="Albert R."/>
            <person name="Binder M."/>
            <person name="Bloem J."/>
            <person name="Labutti K."/>
            <person name="Salamov A."/>
            <person name="Andreopoulos B."/>
            <person name="Baker S."/>
            <person name="Barry K."/>
            <person name="Bills G."/>
            <person name="Bluhm B."/>
            <person name="Cannon C."/>
            <person name="Castanera R."/>
            <person name="Culley D."/>
            <person name="Daum C."/>
            <person name="Ezra D."/>
            <person name="Gonzalez J."/>
            <person name="Henrissat B."/>
            <person name="Kuo A."/>
            <person name="Liang C."/>
            <person name="Lipzen A."/>
            <person name="Lutzoni F."/>
            <person name="Magnuson J."/>
            <person name="Mondo S."/>
            <person name="Nolan M."/>
            <person name="Ohm R."/>
            <person name="Pangilinan J."/>
            <person name="Park H.-J."/>
            <person name="Ramirez L."/>
            <person name="Alfaro M."/>
            <person name="Sun H."/>
            <person name="Tritt A."/>
            <person name="Yoshinaga Y."/>
            <person name="Zwiers L.-H."/>
            <person name="Turgeon B."/>
            <person name="Goodwin S."/>
            <person name="Spatafora J."/>
            <person name="Crous P."/>
            <person name="Grigoriev I."/>
        </authorList>
    </citation>
    <scope>NUCLEOTIDE SEQUENCE</scope>
    <source>
        <strain evidence="2">CBS 122367</strain>
    </source>
</reference>
<protein>
    <recommendedName>
        <fullName evidence="1">Aminoglycoside phosphotransferase domain-containing protein</fullName>
    </recommendedName>
</protein>
<evidence type="ECO:0000313" key="3">
    <source>
        <dbReference type="Proteomes" id="UP000799291"/>
    </source>
</evidence>
<evidence type="ECO:0000259" key="1">
    <source>
        <dbReference type="Pfam" id="PF01636"/>
    </source>
</evidence>
<sequence>MNPLAKAQNEVAVMHFFRENTTIPVPKVIAFGVATGDFVCLGSYIIMEFVDGVPLDDVLLDEKDGRLGDVYNSVIEKIYRQIARIYTQLITRTSGGPYDSTTDYFNALVEQSLLHLRNNPFASQDEEEARDDYKSIYTLKLMAKHFAAKIDTAFQLLCDDLRSGNILLDKSYAIVAIIDWEFCYAATAAFFCSPPWWLTGTEPFEWSDGDLEKYDAKLEVFLELLEEEGRHGLKHTLFSLMRKFRQDGIFWYNLAIRESFPLAGVMRHCLDTKPFQNLQSPDDLEEFSRCKMNQR</sequence>
<accession>A0A6G1JMM5</accession>
<gene>
    <name evidence="2" type="ORF">K458DRAFT_381672</name>
</gene>
<dbReference type="InterPro" id="IPR002575">
    <property type="entry name" value="Aminoglycoside_PTrfase"/>
</dbReference>
<dbReference type="Proteomes" id="UP000799291">
    <property type="component" value="Unassembled WGS sequence"/>
</dbReference>
<dbReference type="SUPFAM" id="SSF56112">
    <property type="entry name" value="Protein kinase-like (PK-like)"/>
    <property type="match status" value="1"/>
</dbReference>
<dbReference type="PANTHER" id="PTHR21310">
    <property type="entry name" value="AMINOGLYCOSIDE PHOSPHOTRANSFERASE-RELATED-RELATED"/>
    <property type="match status" value="1"/>
</dbReference>
<dbReference type="OrthoDB" id="5412996at2759"/>